<dbReference type="PROSITE" id="PS50850">
    <property type="entry name" value="MFS"/>
    <property type="match status" value="1"/>
</dbReference>
<feature type="domain" description="Major facilitator superfamily (MFS) profile" evidence="5">
    <location>
        <begin position="11"/>
        <end position="392"/>
    </location>
</feature>
<dbReference type="InterPro" id="IPR036259">
    <property type="entry name" value="MFS_trans_sf"/>
</dbReference>
<feature type="transmembrane region" description="Helical" evidence="4">
    <location>
        <begin position="248"/>
        <end position="270"/>
    </location>
</feature>
<name>A0ABS9B1P2_9GAMM</name>
<feature type="transmembrane region" description="Helical" evidence="4">
    <location>
        <begin position="366"/>
        <end position="387"/>
    </location>
</feature>
<feature type="transmembrane region" description="Helical" evidence="4">
    <location>
        <begin position="303"/>
        <end position="326"/>
    </location>
</feature>
<accession>A0ABS9B1P2</accession>
<feature type="transmembrane region" description="Helical" evidence="4">
    <location>
        <begin position="50"/>
        <end position="69"/>
    </location>
</feature>
<feature type="transmembrane region" description="Helical" evidence="4">
    <location>
        <begin position="279"/>
        <end position="297"/>
    </location>
</feature>
<evidence type="ECO:0000256" key="4">
    <source>
        <dbReference type="SAM" id="Phobius"/>
    </source>
</evidence>
<gene>
    <name evidence="6" type="ORF">HOP60_02975</name>
</gene>
<dbReference type="EMBL" id="JABFTQ010000001">
    <property type="protein sequence ID" value="MCE8045689.1"/>
    <property type="molecule type" value="Genomic_DNA"/>
</dbReference>
<evidence type="ECO:0000256" key="3">
    <source>
        <dbReference type="ARBA" id="ARBA00023136"/>
    </source>
</evidence>
<evidence type="ECO:0000256" key="2">
    <source>
        <dbReference type="ARBA" id="ARBA00022989"/>
    </source>
</evidence>
<feature type="transmembrane region" description="Helical" evidence="4">
    <location>
        <begin position="138"/>
        <end position="160"/>
    </location>
</feature>
<keyword evidence="2 4" id="KW-1133">Transmembrane helix</keyword>
<reference evidence="6 7" key="1">
    <citation type="journal article" date="2021" name="Front. Microbiol.">
        <title>Aerobic Denitrification and Heterotrophic Sulfur Oxidation in the Genus Halomonas Revealed by Six Novel Species Characterizations and Genome-Based Analysis.</title>
        <authorList>
            <person name="Wang L."/>
            <person name="Shao Z."/>
        </authorList>
    </citation>
    <scope>NUCLEOTIDE SEQUENCE [LARGE SCALE GENOMIC DNA]</scope>
    <source>
        <strain evidence="6 7">MCCC 1A05748</strain>
    </source>
</reference>
<dbReference type="RefSeq" id="WP_086509662.1">
    <property type="nucleotide sequence ID" value="NZ_FNVC01000001.1"/>
</dbReference>
<protein>
    <submittedName>
        <fullName evidence="6">MFS transporter</fullName>
    </submittedName>
</protein>
<feature type="transmembrane region" description="Helical" evidence="4">
    <location>
        <begin position="81"/>
        <end position="98"/>
    </location>
</feature>
<proteinExistence type="predicted"/>
<feature type="transmembrane region" description="Helical" evidence="4">
    <location>
        <begin position="12"/>
        <end position="30"/>
    </location>
</feature>
<dbReference type="Pfam" id="PF07690">
    <property type="entry name" value="MFS_1"/>
    <property type="match status" value="1"/>
</dbReference>
<dbReference type="Gene3D" id="1.20.1250.20">
    <property type="entry name" value="MFS general substrate transporter like domains"/>
    <property type="match status" value="2"/>
</dbReference>
<dbReference type="InterPro" id="IPR052524">
    <property type="entry name" value="MFS_Cyanate_Porter"/>
</dbReference>
<keyword evidence="3 4" id="KW-0472">Membrane</keyword>
<dbReference type="Proteomes" id="UP001320154">
    <property type="component" value="Unassembled WGS sequence"/>
</dbReference>
<dbReference type="PANTHER" id="PTHR23523:SF2">
    <property type="entry name" value="2-NITROIMIDAZOLE TRANSPORTER"/>
    <property type="match status" value="1"/>
</dbReference>
<feature type="transmembrane region" description="Helical" evidence="4">
    <location>
        <begin position="338"/>
        <end position="360"/>
    </location>
</feature>
<comment type="caution">
    <text evidence="6">The sequence shown here is derived from an EMBL/GenBank/DDBJ whole genome shotgun (WGS) entry which is preliminary data.</text>
</comment>
<keyword evidence="7" id="KW-1185">Reference proteome</keyword>
<keyword evidence="1 4" id="KW-0812">Transmembrane</keyword>
<evidence type="ECO:0000259" key="5">
    <source>
        <dbReference type="PROSITE" id="PS50850"/>
    </source>
</evidence>
<dbReference type="SUPFAM" id="SSF103473">
    <property type="entry name" value="MFS general substrate transporter"/>
    <property type="match status" value="1"/>
</dbReference>
<feature type="transmembrane region" description="Helical" evidence="4">
    <location>
        <begin position="166"/>
        <end position="184"/>
    </location>
</feature>
<feature type="transmembrane region" description="Helical" evidence="4">
    <location>
        <begin position="104"/>
        <end position="126"/>
    </location>
</feature>
<feature type="transmembrane region" description="Helical" evidence="4">
    <location>
        <begin position="212"/>
        <end position="236"/>
    </location>
</feature>
<sequence length="404" mass="41907">MTTEARLDSRRIALFLFLMVLVGLNLRPALSSLAPLLVRVQADTGLTPLAIGALTTLPVLCLGIFAPLAPWLAKRAGPENTLALALGVLIAGLLLRGLPALPLLFLGTLLAGAAIGIAGTLLPALVKRELPGGADLMTGVYTMALCLGGALGAGLSIPLADMLGGWRFSLMSWGLLALLALVAWQTLMPRAPHSQVATATGGSMRELLGQPLAWQVMILMGTQSSLAYIVFGWLPTLLQARGYSEAEAGWMMGASVMVQLISALGAPWLARLSRDQRPALMLVLGCIAAGLWLLLQAGESWRWPGVVLLGLGQGGSFSLALSLIVLRTANSRLAGKLSGLAQGGGYTLAALGPLAVGVLLQLQVGMATMTGVLLSIVAVAAGFALLAGRNRRLDVDAEGRLITR</sequence>
<dbReference type="PANTHER" id="PTHR23523">
    <property type="match status" value="1"/>
</dbReference>
<evidence type="ECO:0000313" key="7">
    <source>
        <dbReference type="Proteomes" id="UP001320154"/>
    </source>
</evidence>
<evidence type="ECO:0000256" key="1">
    <source>
        <dbReference type="ARBA" id="ARBA00022692"/>
    </source>
</evidence>
<dbReference type="InterPro" id="IPR011701">
    <property type="entry name" value="MFS"/>
</dbReference>
<organism evidence="6 7">
    <name type="scientific">Billgrantia desiderata</name>
    <dbReference type="NCBI Taxonomy" id="52021"/>
    <lineage>
        <taxon>Bacteria</taxon>
        <taxon>Pseudomonadati</taxon>
        <taxon>Pseudomonadota</taxon>
        <taxon>Gammaproteobacteria</taxon>
        <taxon>Oceanospirillales</taxon>
        <taxon>Halomonadaceae</taxon>
        <taxon>Billgrantia</taxon>
    </lineage>
</organism>
<dbReference type="InterPro" id="IPR020846">
    <property type="entry name" value="MFS_dom"/>
</dbReference>
<evidence type="ECO:0000313" key="6">
    <source>
        <dbReference type="EMBL" id="MCE8045689.1"/>
    </source>
</evidence>